<dbReference type="PROSITE" id="PS50297">
    <property type="entry name" value="ANK_REP_REGION"/>
    <property type="match status" value="1"/>
</dbReference>
<name>A0A931BD33_9BACT</name>
<dbReference type="SMART" id="SM00248">
    <property type="entry name" value="ANK"/>
    <property type="match status" value="2"/>
</dbReference>
<dbReference type="EMBL" id="JADQDP010000001">
    <property type="protein sequence ID" value="MBF9140376.1"/>
    <property type="molecule type" value="Genomic_DNA"/>
</dbReference>
<evidence type="ECO:0000313" key="2">
    <source>
        <dbReference type="EMBL" id="MBF9140376.1"/>
    </source>
</evidence>
<evidence type="ECO:0008006" key="4">
    <source>
        <dbReference type="Google" id="ProtNLM"/>
    </source>
</evidence>
<protein>
    <recommendedName>
        <fullName evidence="4">Ankyrin repeat domain-containing protein</fullName>
    </recommendedName>
</protein>
<gene>
    <name evidence="2" type="ORF">I2I01_01940</name>
</gene>
<evidence type="ECO:0000313" key="3">
    <source>
        <dbReference type="Proteomes" id="UP000645610"/>
    </source>
</evidence>
<keyword evidence="1" id="KW-0040">ANK repeat</keyword>
<keyword evidence="3" id="KW-1185">Reference proteome</keyword>
<sequence>MLKKEIKTLFKNIRTGNAEQVFLSIKANPELANVCSSAPPKKDDGQSPLQVSFKVGNFQIADFLIDNGAKVSFVEQSTVNQWNAPVLHDCIMAVIYNSYTLSKEETRFEEGIRLLSRVLSQGADANAIDSYGNSALHRAILDSKQMINHPSAAIENGILLSQLKRVFRLLIDAGADPTASNATRPSPISFLSNFGLAKFELLTF</sequence>
<dbReference type="SUPFAM" id="SSF48403">
    <property type="entry name" value="Ankyrin repeat"/>
    <property type="match status" value="1"/>
</dbReference>
<dbReference type="PROSITE" id="PS50088">
    <property type="entry name" value="ANK_REPEAT"/>
    <property type="match status" value="1"/>
</dbReference>
<organism evidence="2 3">
    <name type="scientific">Hymenobacter properus</name>
    <dbReference type="NCBI Taxonomy" id="2791026"/>
    <lineage>
        <taxon>Bacteria</taxon>
        <taxon>Pseudomonadati</taxon>
        <taxon>Bacteroidota</taxon>
        <taxon>Cytophagia</taxon>
        <taxon>Cytophagales</taxon>
        <taxon>Hymenobacteraceae</taxon>
        <taxon>Hymenobacter</taxon>
    </lineage>
</organism>
<dbReference type="Proteomes" id="UP000645610">
    <property type="component" value="Unassembled WGS sequence"/>
</dbReference>
<feature type="repeat" description="ANK" evidence="1">
    <location>
        <begin position="44"/>
        <end position="76"/>
    </location>
</feature>
<reference evidence="2 3" key="1">
    <citation type="submission" date="2020-11" db="EMBL/GenBank/DDBJ databases">
        <authorList>
            <person name="Kim M.K."/>
        </authorList>
    </citation>
    <scope>NUCLEOTIDE SEQUENCE [LARGE SCALE GENOMIC DNA]</scope>
    <source>
        <strain evidence="2 3">BT439</strain>
    </source>
</reference>
<dbReference type="RefSeq" id="WP_196284729.1">
    <property type="nucleotide sequence ID" value="NZ_JADQDP010000001.1"/>
</dbReference>
<evidence type="ECO:0000256" key="1">
    <source>
        <dbReference type="PROSITE-ProRule" id="PRU00023"/>
    </source>
</evidence>
<dbReference type="AlphaFoldDB" id="A0A931BD33"/>
<dbReference type="Gene3D" id="1.25.40.20">
    <property type="entry name" value="Ankyrin repeat-containing domain"/>
    <property type="match status" value="1"/>
</dbReference>
<dbReference type="InterPro" id="IPR036770">
    <property type="entry name" value="Ankyrin_rpt-contain_sf"/>
</dbReference>
<accession>A0A931BD33</accession>
<dbReference type="InterPro" id="IPR002110">
    <property type="entry name" value="Ankyrin_rpt"/>
</dbReference>
<comment type="caution">
    <text evidence="2">The sequence shown here is derived from an EMBL/GenBank/DDBJ whole genome shotgun (WGS) entry which is preliminary data.</text>
</comment>
<proteinExistence type="predicted"/>